<feature type="compositionally biased region" description="Basic and acidic residues" evidence="1">
    <location>
        <begin position="25"/>
        <end position="35"/>
    </location>
</feature>
<evidence type="ECO:0000313" key="3">
    <source>
        <dbReference type="Proteomes" id="UP000002669"/>
    </source>
</evidence>
<keyword evidence="3" id="KW-1185">Reference proteome</keyword>
<evidence type="ECO:0000256" key="1">
    <source>
        <dbReference type="SAM" id="MobiDB-lite"/>
    </source>
</evidence>
<gene>
    <name evidence="2" type="ORF">MGYG_05128</name>
</gene>
<accession>E4UYG3</accession>
<dbReference type="OrthoDB" id="4173717at2759"/>
<dbReference type="InParanoid" id="E4UYG3"/>
<dbReference type="AlphaFoldDB" id="E4UYG3"/>
<dbReference type="Proteomes" id="UP000002669">
    <property type="component" value="Unassembled WGS sequence"/>
</dbReference>
<organism evidence="3">
    <name type="scientific">Arthroderma gypseum (strain ATCC MYA-4604 / CBS 118893)</name>
    <name type="common">Microsporum gypseum</name>
    <dbReference type="NCBI Taxonomy" id="535722"/>
    <lineage>
        <taxon>Eukaryota</taxon>
        <taxon>Fungi</taxon>
        <taxon>Dikarya</taxon>
        <taxon>Ascomycota</taxon>
        <taxon>Pezizomycotina</taxon>
        <taxon>Eurotiomycetes</taxon>
        <taxon>Eurotiomycetidae</taxon>
        <taxon>Onygenales</taxon>
        <taxon>Arthrodermataceae</taxon>
        <taxon>Nannizzia</taxon>
    </lineage>
</organism>
<feature type="region of interest" description="Disordered" evidence="1">
    <location>
        <begin position="157"/>
        <end position="191"/>
    </location>
</feature>
<evidence type="ECO:0000313" key="2">
    <source>
        <dbReference type="EMBL" id="EFR02126.1"/>
    </source>
</evidence>
<dbReference type="EMBL" id="DS989825">
    <property type="protein sequence ID" value="EFR02126.1"/>
    <property type="molecule type" value="Genomic_DNA"/>
</dbReference>
<reference evidence="3" key="1">
    <citation type="journal article" date="2012" name="MBio">
        <title>Comparative genome analysis of Trichophyton rubrum and related dermatophytes reveals candidate genes involved in infection.</title>
        <authorList>
            <person name="Martinez D.A."/>
            <person name="Oliver B.G."/>
            <person name="Graeser Y."/>
            <person name="Goldberg J.M."/>
            <person name="Li W."/>
            <person name="Martinez-Rossi N.M."/>
            <person name="Monod M."/>
            <person name="Shelest E."/>
            <person name="Barton R.C."/>
            <person name="Birch E."/>
            <person name="Brakhage A.A."/>
            <person name="Chen Z."/>
            <person name="Gurr S.J."/>
            <person name="Heiman D."/>
            <person name="Heitman J."/>
            <person name="Kosti I."/>
            <person name="Rossi A."/>
            <person name="Saif S."/>
            <person name="Samalova M."/>
            <person name="Saunders C.W."/>
            <person name="Shea T."/>
            <person name="Summerbell R.C."/>
            <person name="Xu J."/>
            <person name="Young S."/>
            <person name="Zeng Q."/>
            <person name="Birren B.W."/>
            <person name="Cuomo C.A."/>
            <person name="White T.C."/>
        </authorList>
    </citation>
    <scope>NUCLEOTIDE SEQUENCE [LARGE SCALE GENOMIC DNA]</scope>
    <source>
        <strain evidence="3">ATCC MYA-4604 / CBS 118893</strain>
    </source>
</reference>
<dbReference type="eggNOG" id="ENOG502RB1B">
    <property type="taxonomic scope" value="Eukaryota"/>
</dbReference>
<dbReference type="OMA" id="HEGPYDP"/>
<sequence length="191" mass="21430">MELDDDESRRGRQLHQPEGPSSVRRQRDDSPDAVRRRNSCLRAHLGSGLEQPAPSPFIRPDVINRLDGVAEVYYHQGPYDSIATERNGTLSASSHGNNGDSIREHRLVFPILPNGSMSLGGRTNAEDTDMMAEDQGARSEDDGLLVGPFYNQEDIERRRVSRKRSRSAEREETEAASNERAINGLWKKGYL</sequence>
<dbReference type="VEuPathDB" id="FungiDB:MGYG_05128"/>
<dbReference type="HOGENOM" id="CLU_095009_0_0_1"/>
<dbReference type="RefSeq" id="XP_003172537.1">
    <property type="nucleotide sequence ID" value="XM_003172489.1"/>
</dbReference>
<feature type="region of interest" description="Disordered" evidence="1">
    <location>
        <begin position="1"/>
        <end position="37"/>
    </location>
</feature>
<dbReference type="GeneID" id="10027809"/>
<protein>
    <submittedName>
        <fullName evidence="2">Uncharacterized protein</fullName>
    </submittedName>
</protein>
<name>E4UYG3_ARTGP</name>
<proteinExistence type="predicted"/>